<proteinExistence type="inferred from homology"/>
<evidence type="ECO:0000256" key="5">
    <source>
        <dbReference type="ARBA" id="ARBA00022692"/>
    </source>
</evidence>
<evidence type="ECO:0000313" key="9">
    <source>
        <dbReference type="Proteomes" id="UP000295438"/>
    </source>
</evidence>
<evidence type="ECO:0000256" key="6">
    <source>
        <dbReference type="ARBA" id="ARBA00023136"/>
    </source>
</evidence>
<keyword evidence="9" id="KW-1185">Reference proteome</keyword>
<gene>
    <name evidence="8" type="ORF">E1898_13095</name>
</gene>
<sequence length="459" mass="52449">MEKLKVMRKFNQLIVFTWFVLTPLTGFSQDTLLLDFPKAVELGMKANLEYRIQENNLEILQKEKQVALLSHLPSVGINSNVLSQSGQQFQQVEGEIVVTNVTNNIVSGGLNVNMPVFNAGRRILDTQSAKLAYEAGEKGLERAKQQVIFDVAQRYLQVLLDEELVRIARENLENQQEQLRQITGFVDAGIRTVSDLYNQQSEVARLESVLVDAEIQLENDRWALAEYLQLEAGVTARLEPVNPREGRSDFGSQPLNTLYEMAMSNRQDFQQQQLLSNSFKKDMQAAKSMFYPRVSAFFNYNTFFTSLDERGFSEQLWRIYPQRTVGFSINIPIFSNWQTRLDVTRAKMAFENQELQEQALDRRIFQDIQLAQQNYQAALKRRANTAVQVKAAEEAKVAVDERFRLGLSNFVDLATANQTLVAAKADQAQAIYTLFFQEVQMRFALGTLEIRPTENPATE</sequence>
<dbReference type="GO" id="GO:0009279">
    <property type="term" value="C:cell outer membrane"/>
    <property type="evidence" value="ECO:0007669"/>
    <property type="project" value="UniProtKB-SubCell"/>
</dbReference>
<keyword evidence="4" id="KW-1134">Transmembrane beta strand</keyword>
<keyword evidence="7" id="KW-0998">Cell outer membrane</keyword>
<keyword evidence="3" id="KW-0813">Transport</keyword>
<name>A0A4R5UWA3_9BACT</name>
<dbReference type="SUPFAM" id="SSF56954">
    <property type="entry name" value="Outer membrane efflux proteins (OEP)"/>
    <property type="match status" value="1"/>
</dbReference>
<keyword evidence="6" id="KW-0472">Membrane</keyword>
<reference evidence="8 9" key="1">
    <citation type="submission" date="2019-03" db="EMBL/GenBank/DDBJ databases">
        <title>Algoriphagus aquimaris sp. nov., isolated form marine sediment in Pohang, Korea.</title>
        <authorList>
            <person name="Kim J."/>
            <person name="Yoon S.-H."/>
            <person name="Lee S.-S."/>
        </authorList>
    </citation>
    <scope>NUCLEOTIDE SEQUENCE [LARGE SCALE GENOMIC DNA]</scope>
    <source>
        <strain evidence="8 9">F21</strain>
    </source>
</reference>
<evidence type="ECO:0000256" key="4">
    <source>
        <dbReference type="ARBA" id="ARBA00022452"/>
    </source>
</evidence>
<evidence type="ECO:0000256" key="3">
    <source>
        <dbReference type="ARBA" id="ARBA00022448"/>
    </source>
</evidence>
<evidence type="ECO:0000256" key="7">
    <source>
        <dbReference type="ARBA" id="ARBA00023237"/>
    </source>
</evidence>
<evidence type="ECO:0000313" key="8">
    <source>
        <dbReference type="EMBL" id="TDK43532.1"/>
    </source>
</evidence>
<protein>
    <submittedName>
        <fullName evidence="8">TolC family protein</fullName>
    </submittedName>
</protein>
<dbReference type="Pfam" id="PF02321">
    <property type="entry name" value="OEP"/>
    <property type="match status" value="2"/>
</dbReference>
<dbReference type="Gene3D" id="1.20.1600.10">
    <property type="entry name" value="Outer membrane efflux proteins (OEP)"/>
    <property type="match status" value="1"/>
</dbReference>
<dbReference type="GO" id="GO:0015562">
    <property type="term" value="F:efflux transmembrane transporter activity"/>
    <property type="evidence" value="ECO:0007669"/>
    <property type="project" value="InterPro"/>
</dbReference>
<dbReference type="InterPro" id="IPR051906">
    <property type="entry name" value="TolC-like"/>
</dbReference>
<evidence type="ECO:0000256" key="1">
    <source>
        <dbReference type="ARBA" id="ARBA00004442"/>
    </source>
</evidence>
<comment type="subcellular location">
    <subcellularLocation>
        <location evidence="1">Cell outer membrane</location>
    </subcellularLocation>
</comment>
<comment type="similarity">
    <text evidence="2">Belongs to the outer membrane factor (OMF) (TC 1.B.17) family.</text>
</comment>
<dbReference type="EMBL" id="SMUW01000035">
    <property type="protein sequence ID" value="TDK43532.1"/>
    <property type="molecule type" value="Genomic_DNA"/>
</dbReference>
<dbReference type="GO" id="GO:1990281">
    <property type="term" value="C:efflux pump complex"/>
    <property type="evidence" value="ECO:0007669"/>
    <property type="project" value="TreeGrafter"/>
</dbReference>
<comment type="caution">
    <text evidence="8">The sequence shown here is derived from an EMBL/GenBank/DDBJ whole genome shotgun (WGS) entry which is preliminary data.</text>
</comment>
<dbReference type="PANTHER" id="PTHR30026:SF20">
    <property type="entry name" value="OUTER MEMBRANE PROTEIN TOLC"/>
    <property type="match status" value="1"/>
</dbReference>
<keyword evidence="5" id="KW-0812">Transmembrane</keyword>
<dbReference type="PANTHER" id="PTHR30026">
    <property type="entry name" value="OUTER MEMBRANE PROTEIN TOLC"/>
    <property type="match status" value="1"/>
</dbReference>
<evidence type="ECO:0000256" key="2">
    <source>
        <dbReference type="ARBA" id="ARBA00007613"/>
    </source>
</evidence>
<dbReference type="GO" id="GO:0015288">
    <property type="term" value="F:porin activity"/>
    <property type="evidence" value="ECO:0007669"/>
    <property type="project" value="TreeGrafter"/>
</dbReference>
<organism evidence="8 9">
    <name type="scientific">Algoriphagus formosus</name>
    <dbReference type="NCBI Taxonomy" id="2007308"/>
    <lineage>
        <taxon>Bacteria</taxon>
        <taxon>Pseudomonadati</taxon>
        <taxon>Bacteroidota</taxon>
        <taxon>Cytophagia</taxon>
        <taxon>Cytophagales</taxon>
        <taxon>Cyclobacteriaceae</taxon>
        <taxon>Algoriphagus</taxon>
    </lineage>
</organism>
<dbReference type="AlphaFoldDB" id="A0A4R5UWA3"/>
<accession>A0A4R5UWA3</accession>
<dbReference type="Proteomes" id="UP000295438">
    <property type="component" value="Unassembled WGS sequence"/>
</dbReference>
<dbReference type="InterPro" id="IPR003423">
    <property type="entry name" value="OMP_efflux"/>
</dbReference>